<dbReference type="EMBL" id="VTHL01000011">
    <property type="protein sequence ID" value="TYZ08930.1"/>
    <property type="molecule type" value="Genomic_DNA"/>
</dbReference>
<feature type="transmembrane region" description="Helical" evidence="1">
    <location>
        <begin position="104"/>
        <end position="125"/>
    </location>
</feature>
<keyword evidence="1" id="KW-0812">Transmembrane</keyword>
<gene>
    <name evidence="3" type="ORF">FY528_12000</name>
</gene>
<dbReference type="InterPro" id="IPR025196">
    <property type="entry name" value="DUF4126"/>
</dbReference>
<keyword evidence="1" id="KW-1133">Transmembrane helix</keyword>
<evidence type="ECO:0000259" key="2">
    <source>
        <dbReference type="Pfam" id="PF13548"/>
    </source>
</evidence>
<dbReference type="Pfam" id="PF13548">
    <property type="entry name" value="DUF4126"/>
    <property type="match status" value="1"/>
</dbReference>
<dbReference type="Proteomes" id="UP000322791">
    <property type="component" value="Unassembled WGS sequence"/>
</dbReference>
<evidence type="ECO:0000313" key="3">
    <source>
        <dbReference type="EMBL" id="TYZ08930.1"/>
    </source>
</evidence>
<protein>
    <submittedName>
        <fullName evidence="3">DUF4126 family protein</fullName>
    </submittedName>
</protein>
<evidence type="ECO:0000256" key="1">
    <source>
        <dbReference type="SAM" id="Phobius"/>
    </source>
</evidence>
<accession>A0A5D6V0I4</accession>
<organism evidence="3 4">
    <name type="scientific">Hymenobacter lutimineralis</name>
    <dbReference type="NCBI Taxonomy" id="2606448"/>
    <lineage>
        <taxon>Bacteria</taxon>
        <taxon>Pseudomonadati</taxon>
        <taxon>Bacteroidota</taxon>
        <taxon>Cytophagia</taxon>
        <taxon>Cytophagales</taxon>
        <taxon>Hymenobacteraceae</taxon>
        <taxon>Hymenobacter</taxon>
    </lineage>
</organism>
<sequence>MAASSAFWKTIGMGVIAGMRSASAPALLNHALQRRPSAGLRHSRLHWLQEAAVGKGLKLLAGAEMLGDKLPNAPDRTAPISVTGRAMSGALVGASLYKLNRQSWLGGAVLGAVGAVAGTFGAYTLRKLAADPTRFPEPLPGFVEDLLVVAGGGQLLANYRPRR</sequence>
<dbReference type="AlphaFoldDB" id="A0A5D6V0I4"/>
<dbReference type="RefSeq" id="WP_149071255.1">
    <property type="nucleotide sequence ID" value="NZ_VTHL01000011.1"/>
</dbReference>
<keyword evidence="4" id="KW-1185">Reference proteome</keyword>
<comment type="caution">
    <text evidence="3">The sequence shown here is derived from an EMBL/GenBank/DDBJ whole genome shotgun (WGS) entry which is preliminary data.</text>
</comment>
<keyword evidence="1" id="KW-0472">Membrane</keyword>
<feature type="domain" description="DUF4126" evidence="2">
    <location>
        <begin position="10"/>
        <end position="151"/>
    </location>
</feature>
<name>A0A5D6V0I4_9BACT</name>
<reference evidence="3 4" key="1">
    <citation type="submission" date="2019-08" db="EMBL/GenBank/DDBJ databases">
        <authorList>
            <person name="Seo M.-J."/>
        </authorList>
    </citation>
    <scope>NUCLEOTIDE SEQUENCE [LARGE SCALE GENOMIC DNA]</scope>
    <source>
        <strain evidence="3 4">KIGAM108</strain>
    </source>
</reference>
<proteinExistence type="predicted"/>
<evidence type="ECO:0000313" key="4">
    <source>
        <dbReference type="Proteomes" id="UP000322791"/>
    </source>
</evidence>